<protein>
    <submittedName>
        <fullName evidence="1">Uncharacterized protein</fullName>
    </submittedName>
</protein>
<dbReference type="Proteomes" id="UP000251891">
    <property type="component" value="Unassembled WGS sequence"/>
</dbReference>
<dbReference type="EMBL" id="QLYX01000005">
    <property type="protein sequence ID" value="RAY14744.1"/>
    <property type="molecule type" value="Genomic_DNA"/>
</dbReference>
<organism evidence="1 2">
    <name type="scientific">Actinomadura craniellae</name>
    <dbReference type="NCBI Taxonomy" id="2231787"/>
    <lineage>
        <taxon>Bacteria</taxon>
        <taxon>Bacillati</taxon>
        <taxon>Actinomycetota</taxon>
        <taxon>Actinomycetes</taxon>
        <taxon>Streptosporangiales</taxon>
        <taxon>Thermomonosporaceae</taxon>
        <taxon>Actinomadura</taxon>
    </lineage>
</organism>
<accession>A0A365H6J8</accession>
<comment type="caution">
    <text evidence="1">The sequence shown here is derived from an EMBL/GenBank/DDBJ whole genome shotgun (WGS) entry which is preliminary data.</text>
</comment>
<proteinExistence type="predicted"/>
<keyword evidence="2" id="KW-1185">Reference proteome</keyword>
<evidence type="ECO:0000313" key="2">
    <source>
        <dbReference type="Proteomes" id="UP000251891"/>
    </source>
</evidence>
<reference evidence="1 2" key="1">
    <citation type="submission" date="2018-06" db="EMBL/GenBank/DDBJ databases">
        <title>Actinomadura craniellae sp. nov. isolated from marine sponge Craniella sp.</title>
        <authorList>
            <person name="Li L."/>
            <person name="Xu Q.H."/>
            <person name="Lin H.W."/>
            <person name="Lu Y.H."/>
        </authorList>
    </citation>
    <scope>NUCLEOTIDE SEQUENCE [LARGE SCALE GENOMIC DNA]</scope>
    <source>
        <strain evidence="1 2">LHW63021</strain>
    </source>
</reference>
<dbReference type="AlphaFoldDB" id="A0A365H6J8"/>
<gene>
    <name evidence="1" type="ORF">DPM19_13450</name>
</gene>
<name>A0A365H6J8_9ACTN</name>
<sequence length="61" mass="7115">MRKVGEMRTSELETIGDAELVEELSVLTTQTARMRARMSDIIEELDRRRNHTTNSHVVKSW</sequence>
<evidence type="ECO:0000313" key="1">
    <source>
        <dbReference type="EMBL" id="RAY14744.1"/>
    </source>
</evidence>